<feature type="signal peptide" evidence="1">
    <location>
        <begin position="1"/>
        <end position="23"/>
    </location>
</feature>
<dbReference type="KEGG" id="osn:118761367"/>
<dbReference type="Proteomes" id="UP000515154">
    <property type="component" value="Unplaced"/>
</dbReference>
<evidence type="ECO:0000313" key="4">
    <source>
        <dbReference type="RefSeq" id="XP_036355103.1"/>
    </source>
</evidence>
<evidence type="ECO:0000256" key="1">
    <source>
        <dbReference type="SAM" id="SignalP"/>
    </source>
</evidence>
<dbReference type="RefSeq" id="XP_036355103.1">
    <property type="nucleotide sequence ID" value="XM_036499210.1"/>
</dbReference>
<dbReference type="PANTHER" id="PTHR11915">
    <property type="entry name" value="SPECTRIN/FILAMIN RELATED CYTOSKELETAL PROTEIN"/>
    <property type="match status" value="1"/>
</dbReference>
<dbReference type="PROSITE" id="PS50021">
    <property type="entry name" value="CH"/>
    <property type="match status" value="1"/>
</dbReference>
<keyword evidence="3" id="KW-1185">Reference proteome</keyword>
<evidence type="ECO:0000313" key="3">
    <source>
        <dbReference type="Proteomes" id="UP000515154"/>
    </source>
</evidence>
<dbReference type="SMART" id="SM00033">
    <property type="entry name" value="CH"/>
    <property type="match status" value="1"/>
</dbReference>
<accession>A0A7E6EIG4</accession>
<organism evidence="3 4">
    <name type="scientific">Octopus sinensis</name>
    <name type="common">East Asian common octopus</name>
    <dbReference type="NCBI Taxonomy" id="2607531"/>
    <lineage>
        <taxon>Eukaryota</taxon>
        <taxon>Metazoa</taxon>
        <taxon>Spiralia</taxon>
        <taxon>Lophotrochozoa</taxon>
        <taxon>Mollusca</taxon>
        <taxon>Cephalopoda</taxon>
        <taxon>Coleoidea</taxon>
        <taxon>Octopodiformes</taxon>
        <taxon>Octopoda</taxon>
        <taxon>Incirrata</taxon>
        <taxon>Octopodidae</taxon>
        <taxon>Octopus</taxon>
    </lineage>
</organism>
<protein>
    <submittedName>
        <fullName evidence="4">Alpha-actinin-like</fullName>
    </submittedName>
</protein>
<dbReference type="Pfam" id="PF00307">
    <property type="entry name" value="CH"/>
    <property type="match status" value="1"/>
</dbReference>
<dbReference type="InterPro" id="IPR001715">
    <property type="entry name" value="CH_dom"/>
</dbReference>
<proteinExistence type="predicted"/>
<gene>
    <name evidence="4" type="primary">LOC118761367</name>
</gene>
<feature type="chain" id="PRO_5028953416" evidence="1">
    <location>
        <begin position="24"/>
        <end position="146"/>
    </location>
</feature>
<reference evidence="4" key="1">
    <citation type="submission" date="2025-08" db="UniProtKB">
        <authorList>
            <consortium name="RefSeq"/>
        </authorList>
    </citation>
    <scope>IDENTIFICATION</scope>
</reference>
<keyword evidence="1" id="KW-0732">Signal</keyword>
<dbReference type="SUPFAM" id="SSF47576">
    <property type="entry name" value="Calponin-homology domain, CH-domain"/>
    <property type="match status" value="1"/>
</dbReference>
<feature type="domain" description="Calponin-homology (CH)" evidence="2">
    <location>
        <begin position="31"/>
        <end position="136"/>
    </location>
</feature>
<dbReference type="Gene3D" id="1.10.418.10">
    <property type="entry name" value="Calponin-like domain"/>
    <property type="match status" value="1"/>
</dbReference>
<evidence type="ECO:0000259" key="2">
    <source>
        <dbReference type="PROSITE" id="PS50021"/>
    </source>
</evidence>
<dbReference type="AlphaFoldDB" id="A0A7E6EIG4"/>
<dbReference type="InterPro" id="IPR036872">
    <property type="entry name" value="CH_dom_sf"/>
</dbReference>
<name>A0A7E6EIG4_9MOLL</name>
<sequence>MKGNKKLTLGLIWSIILRFQMETIMNSTADKNVKKAILELVNSYVLEYIPDPVKNLTSSWYDGTLLAYLIYHQNKSEINISNLLSKTPQERIQFVFDFASKNYQVDYLLEAEDLASSKADEQSIMTYLSSLCASLESYKKKQVKID</sequence>